<feature type="domain" description="DUF7507" evidence="4">
    <location>
        <begin position="1139"/>
        <end position="1243"/>
    </location>
</feature>
<feature type="domain" description="DUF7507" evidence="4">
    <location>
        <begin position="1489"/>
        <end position="1589"/>
    </location>
</feature>
<dbReference type="InterPro" id="IPR051172">
    <property type="entry name" value="Chlamydia_OmcB"/>
</dbReference>
<feature type="compositionally biased region" description="Polar residues" evidence="1">
    <location>
        <begin position="761"/>
        <end position="773"/>
    </location>
</feature>
<dbReference type="PANTHER" id="PTHR34819">
    <property type="entry name" value="LARGE CYSTEINE-RICH PERIPLASMIC PROTEIN OMCB"/>
    <property type="match status" value="1"/>
</dbReference>
<evidence type="ECO:0000259" key="4">
    <source>
        <dbReference type="Pfam" id="PF24346"/>
    </source>
</evidence>
<evidence type="ECO:0000259" key="5">
    <source>
        <dbReference type="Pfam" id="PF25549"/>
    </source>
</evidence>
<evidence type="ECO:0000313" key="7">
    <source>
        <dbReference type="EMBL" id="UGS26720.1"/>
    </source>
</evidence>
<feature type="signal peptide" evidence="3">
    <location>
        <begin position="1"/>
        <end position="25"/>
    </location>
</feature>
<feature type="compositionally biased region" description="Low complexity" evidence="1">
    <location>
        <begin position="1112"/>
        <end position="1130"/>
    </location>
</feature>
<keyword evidence="2" id="KW-1133">Transmembrane helix</keyword>
<dbReference type="EMBL" id="CP082781">
    <property type="protein sequence ID" value="UGS26720.1"/>
    <property type="molecule type" value="Genomic_DNA"/>
</dbReference>
<proteinExistence type="predicted"/>
<feature type="domain" description="DUF7507" evidence="4">
    <location>
        <begin position="1023"/>
        <end position="1127"/>
    </location>
</feature>
<feature type="region of interest" description="Disordered" evidence="1">
    <location>
        <begin position="1110"/>
        <end position="1130"/>
    </location>
</feature>
<feature type="domain" description="DUF7507" evidence="4">
    <location>
        <begin position="907"/>
        <end position="1011"/>
    </location>
</feature>
<reference evidence="7 8" key="1">
    <citation type="submission" date="2023-01" db="EMBL/GenBank/DDBJ databases">
        <title>Characterization of estradiol degrading bacteria Microbacterium sp. MZT7 and reveal degrading genes through genome analysis.</title>
        <authorList>
            <person name="Hao P."/>
            <person name="Gao Y."/>
        </authorList>
    </citation>
    <scope>NUCLEOTIDE SEQUENCE [LARGE SCALE GENOMIC DNA]</scope>
    <source>
        <strain evidence="7 8">MZT7</strain>
    </source>
</reference>
<sequence>MMTAMVLVATAAVAGGALAAAPAQAQPGNPGTPSDPSVAFDEDFENGVGATAISLADYQNDTGVRYESDPYWVRTDQCNGAVLQYDGTVFPSGYCTTGNASQANIRRLADVLGQVNAGVQGSSDPAQPVNGSTAETRTNHAVTAWTGAVDGPSNAIVFESSPLNLQEQDSRFFTASIDVAEVSCTYRGGQNNSRLNFFLVSEGQELPLNSSPIRACTDDGVSYYTSPDLGGWGSGGGYVAAGHYFSDGSYLVSADDADDMVFRMRNLTGSSAGNDFAYDNARLVDATPQLDKSFSPTSVPTGGVSTLTLTVTNTSDLAAKKGWSFTDTLPDGLVIADPANVGGTCTADVMAPASGAAVEVANGELAKGESSCTVTVDVTSETPRGSDPSPKPYENCAENITAHVGLDLPGCATVEFYSEPALVVEKESTGDDTSRVGDTVSYEVDGTNSGTADYTDANPAVVFDDLSDVLDDGDLVEGSLKATIDGQDVDPPTLNGSLLAWDGALPAGKRVVISYDVILKDGGDKNVANVAFPSDTPYDPDNPPTTPSCDDDRASCTILPLPGIALEKSADKEELVVGETVTYSFTVTNVGRQALDDVRVEEGQFTGSGEMSAVTCPETGLQPGDSTTCTATYVVTQADVDRGSVENSATSTGNPPRGPAVISNPSEASIPQDPNPSLVLTKSADRDSLVAGETVTYSFVVTNTGNVTLTDVGVEEGDFSGSGELSELTCPEEAASLAPGGSVTCTATYVVTQADVDRGSIENSATATGTSPTGDPVTSVPSDVTIPQDPNPSLVLTKSADKTELVAGETVTYSFVVTNTGNVTMTDVVVEEGDFTGSGEMSAVDCPEGAASLAPGESVTCTATYVVTQADVDRGSVENRATATGTPPTGDPVTSDPSDVTVPADAQPGISLVKSADKTELVAGEEITYSFTVTNTGNVTLTDVTVDEANFSGSGELSEITCPEEAASLAPGESVTCTATYVVTQADVDRGAIENSATATGTPPTGDPVTSDPSDVTVPADAQPGISLVKSADKTELVAGEEITYSFTVTNTGNVTLTDVTVDEANFSGSGELSEITCPEEAASLAPGDQITCSATYVVTQADVDRGSIENSATATGTPPTGDPVTSDPSDVTVPADAQPGISLMKSADRDSLVAGETVTYSFVVTNTGNVTLTDVGVEEGDFSGSGELSEITCPEEAASLAPGGSVTCTATYVVTQADVDRGSVKNSATATGTSPTGDPVASDPSEVTVPADAQPSLALVKSSDTDTITTPGQTITYSFTVTNTGNVTVADVTVTEGDFSGSGELSEITCPDDASSLAPGASVTCTATYETTQADVDAGGITNTASSTGTSPSGDPVVSAPSDVTIPAASEPDLTLVKSADKTELVVGETVTYSFIVANTGNTTLTDVVVDEGSFSGSGALSDITCPDGAASLAPGEQVTCTATYTVTQADVNAGALTNSAIATGTPPGGGEPVSSAPSGVSIPQDPQPGLALVKSADRTKVTKAGEVITYSFRLTNTGNVTLTHVGVEEGDFTGHGVLSAVICPDEAAMLLPGQSIVCTATYTVQQEDLTGAALKNVATGTGEVAGSNPAPVSSPPSAWSVGTPSSADDPGVDLPRTGGEISGGLLALAGLLFAAGITAVVFTRRRVSGQAG</sequence>
<feature type="region of interest" description="Disordered" evidence="1">
    <location>
        <begin position="1586"/>
        <end position="1614"/>
    </location>
</feature>
<feature type="region of interest" description="Disordered" evidence="1">
    <location>
        <begin position="1223"/>
        <end position="1249"/>
    </location>
</feature>
<feature type="domain" description="DUF7933" evidence="6">
    <location>
        <begin position="288"/>
        <end position="404"/>
    </location>
</feature>
<feature type="chain" id="PRO_5045149577" evidence="3">
    <location>
        <begin position="26"/>
        <end position="1654"/>
    </location>
</feature>
<evidence type="ECO:0000313" key="8">
    <source>
        <dbReference type="Proteomes" id="UP001199642"/>
    </source>
</evidence>
<keyword evidence="2" id="KW-0472">Membrane</keyword>
<feature type="region of interest" description="Disordered" evidence="1">
    <location>
        <begin position="643"/>
        <end position="674"/>
    </location>
</feature>
<evidence type="ECO:0000256" key="1">
    <source>
        <dbReference type="SAM" id="MobiDB-lite"/>
    </source>
</evidence>
<feature type="region of interest" description="Disordered" evidence="1">
    <location>
        <begin position="876"/>
        <end position="899"/>
    </location>
</feature>
<feature type="compositionally biased region" description="Low complexity" evidence="1">
    <location>
        <begin position="881"/>
        <end position="898"/>
    </location>
</feature>
<organism evidence="7 8">
    <name type="scientific">Microbacterium resistens</name>
    <dbReference type="NCBI Taxonomy" id="156977"/>
    <lineage>
        <taxon>Bacteria</taxon>
        <taxon>Bacillati</taxon>
        <taxon>Actinomycetota</taxon>
        <taxon>Actinomycetes</taxon>
        <taxon>Micrococcales</taxon>
        <taxon>Microbacteriaceae</taxon>
        <taxon>Microbacterium</taxon>
    </lineage>
</organism>
<feature type="compositionally biased region" description="Low complexity" evidence="1">
    <location>
        <begin position="1586"/>
        <end position="1603"/>
    </location>
</feature>
<feature type="domain" description="DUF7507" evidence="4">
    <location>
        <begin position="791"/>
        <end position="895"/>
    </location>
</feature>
<feature type="domain" description="DUF7507" evidence="4">
    <location>
        <begin position="675"/>
        <end position="779"/>
    </location>
</feature>
<protein>
    <submittedName>
        <fullName evidence="7">DUF11 domain-containing protein</fullName>
    </submittedName>
</protein>
<feature type="transmembrane region" description="Helical" evidence="2">
    <location>
        <begin position="1623"/>
        <end position="1644"/>
    </location>
</feature>
<dbReference type="Proteomes" id="UP001199642">
    <property type="component" value="Chromosome"/>
</dbReference>
<feature type="domain" description="DUF7507" evidence="4">
    <location>
        <begin position="562"/>
        <end position="662"/>
    </location>
</feature>
<dbReference type="Gene3D" id="2.60.40.10">
    <property type="entry name" value="Immunoglobulins"/>
    <property type="match status" value="8"/>
</dbReference>
<keyword evidence="8" id="KW-1185">Reference proteome</keyword>
<dbReference type="Pfam" id="PF25549">
    <property type="entry name" value="DUF7927"/>
    <property type="match status" value="1"/>
</dbReference>
<dbReference type="InterPro" id="IPR013783">
    <property type="entry name" value="Ig-like_fold"/>
</dbReference>
<dbReference type="InterPro" id="IPR055354">
    <property type="entry name" value="DUF7507"/>
</dbReference>
<feature type="compositionally biased region" description="Polar residues" evidence="1">
    <location>
        <begin position="645"/>
        <end position="654"/>
    </location>
</feature>
<dbReference type="Gene3D" id="2.60.40.740">
    <property type="match status" value="1"/>
</dbReference>
<dbReference type="NCBIfam" id="TIGR01167">
    <property type="entry name" value="LPXTG_anchor"/>
    <property type="match status" value="1"/>
</dbReference>
<evidence type="ECO:0000259" key="6">
    <source>
        <dbReference type="Pfam" id="PF25564"/>
    </source>
</evidence>
<dbReference type="Pfam" id="PF24346">
    <property type="entry name" value="DUF7507"/>
    <property type="match status" value="9"/>
</dbReference>
<keyword evidence="3" id="KW-0732">Signal</keyword>
<gene>
    <name evidence="7" type="ORF">K8F61_00320</name>
</gene>
<feature type="domain" description="DUF7507" evidence="4">
    <location>
        <begin position="1372"/>
        <end position="1477"/>
    </location>
</feature>
<feature type="compositionally biased region" description="Polar residues" evidence="1">
    <location>
        <begin position="1225"/>
        <end position="1237"/>
    </location>
</feature>
<evidence type="ECO:0000256" key="3">
    <source>
        <dbReference type="SAM" id="SignalP"/>
    </source>
</evidence>
<feature type="region of interest" description="Disordered" evidence="1">
    <location>
        <begin position="760"/>
        <end position="780"/>
    </location>
</feature>
<feature type="domain" description="DUF7507" evidence="4">
    <location>
        <begin position="1255"/>
        <end position="1360"/>
    </location>
</feature>
<keyword evidence="2" id="KW-0812">Transmembrane</keyword>
<accession>A0ABY3RUS0</accession>
<dbReference type="InterPro" id="IPR047589">
    <property type="entry name" value="DUF11_rpt"/>
</dbReference>
<feature type="domain" description="DUF7927" evidence="5">
    <location>
        <begin position="422"/>
        <end position="557"/>
    </location>
</feature>
<dbReference type="InterPro" id="IPR057693">
    <property type="entry name" value="DUF7933"/>
</dbReference>
<dbReference type="InterPro" id="IPR057687">
    <property type="entry name" value="DUF7927"/>
</dbReference>
<evidence type="ECO:0000256" key="2">
    <source>
        <dbReference type="SAM" id="Phobius"/>
    </source>
</evidence>
<dbReference type="NCBIfam" id="TIGR01451">
    <property type="entry name" value="B_ant_repeat"/>
    <property type="match status" value="9"/>
</dbReference>
<dbReference type="Pfam" id="PF25564">
    <property type="entry name" value="DUF7933"/>
    <property type="match status" value="1"/>
</dbReference>
<name>A0ABY3RUS0_9MICO</name>
<feature type="region of interest" description="Disordered" evidence="1">
    <location>
        <begin position="1462"/>
        <end position="1490"/>
    </location>
</feature>